<sequence length="103" mass="11397">MVIIISAGGQIIEVDEDAFLSNTQRYAGIVGNNIRAYEGMNNLSPSHIKVIQFFMDFYNGQSQVNPTEQQITQGTGLSADKIRRLFPKSTSNSGIGIIKFKKK</sequence>
<dbReference type="EMBL" id="MGDD01000094">
    <property type="protein sequence ID" value="OGL47184.1"/>
    <property type="molecule type" value="Genomic_DNA"/>
</dbReference>
<dbReference type="Proteomes" id="UP000179266">
    <property type="component" value="Unassembled WGS sequence"/>
</dbReference>
<dbReference type="SUPFAM" id="SSF69721">
    <property type="entry name" value="DsrC, the gamma subunit of dissimilatory sulfite reductase"/>
    <property type="match status" value="1"/>
</dbReference>
<evidence type="ECO:0000313" key="1">
    <source>
        <dbReference type="EMBL" id="OGL47184.1"/>
    </source>
</evidence>
<reference evidence="1 2" key="1">
    <citation type="journal article" date="2016" name="Nat. Commun.">
        <title>Thousands of microbial genomes shed light on interconnected biogeochemical processes in an aquifer system.</title>
        <authorList>
            <person name="Anantharaman K."/>
            <person name="Brown C.T."/>
            <person name="Hug L.A."/>
            <person name="Sharon I."/>
            <person name="Castelle C.J."/>
            <person name="Probst A.J."/>
            <person name="Thomas B.C."/>
            <person name="Singh A."/>
            <person name="Wilkins M.J."/>
            <person name="Karaoz U."/>
            <person name="Brodie E.L."/>
            <person name="Williams K.H."/>
            <person name="Hubbard S.S."/>
            <person name="Banfield J.F."/>
        </authorList>
    </citation>
    <scope>NUCLEOTIDE SEQUENCE [LARGE SCALE GENOMIC DNA]</scope>
</reference>
<comment type="caution">
    <text evidence="1">The sequence shown here is derived from an EMBL/GenBank/DDBJ whole genome shotgun (WGS) entry which is preliminary data.</text>
</comment>
<accession>A0A1F7S1Q4</accession>
<evidence type="ECO:0000313" key="2">
    <source>
        <dbReference type="Proteomes" id="UP000179266"/>
    </source>
</evidence>
<dbReference type="Pfam" id="PF04358">
    <property type="entry name" value="DsrC"/>
    <property type="match status" value="1"/>
</dbReference>
<organism evidence="1 2">
    <name type="scientific">Candidatus Schekmanbacteria bacterium RBG_13_48_7</name>
    <dbReference type="NCBI Taxonomy" id="1817878"/>
    <lineage>
        <taxon>Bacteria</taxon>
        <taxon>Candidatus Schekmaniibacteriota</taxon>
    </lineage>
</organism>
<dbReference type="InterPro" id="IPR025526">
    <property type="entry name" value="DsrC-like_dom_sf"/>
</dbReference>
<name>A0A1F7S1Q4_9BACT</name>
<dbReference type="InterPro" id="IPR007453">
    <property type="entry name" value="DsrC/TusE"/>
</dbReference>
<proteinExistence type="predicted"/>
<dbReference type="AlphaFoldDB" id="A0A1F7S1Q4"/>
<gene>
    <name evidence="1" type="ORF">A2161_14420</name>
</gene>
<protein>
    <submittedName>
        <fullName evidence="1">Uncharacterized protein</fullName>
    </submittedName>
</protein>